<feature type="region of interest" description="Disordered" evidence="1">
    <location>
        <begin position="1"/>
        <end position="27"/>
    </location>
</feature>
<protein>
    <submittedName>
        <fullName evidence="2">Uncharacterized protein</fullName>
    </submittedName>
</protein>
<gene>
    <name evidence="2" type="ORF">TrCOL_g8414</name>
</gene>
<keyword evidence="3" id="KW-1185">Reference proteome</keyword>
<dbReference type="EMBL" id="BRYA01000269">
    <property type="protein sequence ID" value="GMI45854.1"/>
    <property type="molecule type" value="Genomic_DNA"/>
</dbReference>
<sequence>MKVLMGDWEMEAEPERSGGAEKGSVSTIGRAKAEEEWIRIRAFNVLWGISESVVKNTGTGLDEDVMRGIEVNYVRGGEWERGGGGRGEGVKRGGIWKAMTEEEFGVSVKFEEAVGINRGEVEFRFVWLGGGALAVCCWRGGGEGQDLEITWEEGWGKDMGTNE</sequence>
<evidence type="ECO:0000256" key="1">
    <source>
        <dbReference type="SAM" id="MobiDB-lite"/>
    </source>
</evidence>
<name>A0A9W7GHH8_9STRA</name>
<accession>A0A9W7GHH8</accession>
<proteinExistence type="predicted"/>
<evidence type="ECO:0000313" key="3">
    <source>
        <dbReference type="Proteomes" id="UP001165065"/>
    </source>
</evidence>
<dbReference type="AlphaFoldDB" id="A0A9W7GHH8"/>
<dbReference type="Proteomes" id="UP001165065">
    <property type="component" value="Unassembled WGS sequence"/>
</dbReference>
<evidence type="ECO:0000313" key="2">
    <source>
        <dbReference type="EMBL" id="GMI45854.1"/>
    </source>
</evidence>
<comment type="caution">
    <text evidence="2">The sequence shown here is derived from an EMBL/GenBank/DDBJ whole genome shotgun (WGS) entry which is preliminary data.</text>
</comment>
<reference evidence="3" key="1">
    <citation type="journal article" date="2023" name="Commun. Biol.">
        <title>Genome analysis of Parmales, the sister group of diatoms, reveals the evolutionary specialization of diatoms from phago-mixotrophs to photoautotrophs.</title>
        <authorList>
            <person name="Ban H."/>
            <person name="Sato S."/>
            <person name="Yoshikawa S."/>
            <person name="Yamada K."/>
            <person name="Nakamura Y."/>
            <person name="Ichinomiya M."/>
            <person name="Sato N."/>
            <person name="Blanc-Mathieu R."/>
            <person name="Endo H."/>
            <person name="Kuwata A."/>
            <person name="Ogata H."/>
        </authorList>
    </citation>
    <scope>NUCLEOTIDE SEQUENCE [LARGE SCALE GENOMIC DNA]</scope>
</reference>
<organism evidence="2 3">
    <name type="scientific">Triparma columacea</name>
    <dbReference type="NCBI Taxonomy" id="722753"/>
    <lineage>
        <taxon>Eukaryota</taxon>
        <taxon>Sar</taxon>
        <taxon>Stramenopiles</taxon>
        <taxon>Ochrophyta</taxon>
        <taxon>Bolidophyceae</taxon>
        <taxon>Parmales</taxon>
        <taxon>Triparmaceae</taxon>
        <taxon>Triparma</taxon>
    </lineage>
</organism>